<keyword evidence="5" id="KW-0067">ATP-binding</keyword>
<feature type="transmembrane region" description="Helical" evidence="9">
    <location>
        <begin position="865"/>
        <end position="884"/>
    </location>
</feature>
<dbReference type="Pfam" id="PF00664">
    <property type="entry name" value="ABC_membrane"/>
    <property type="match status" value="2"/>
</dbReference>
<feature type="domain" description="ABC transporter" evidence="10">
    <location>
        <begin position="1040"/>
        <end position="1293"/>
    </location>
</feature>
<feature type="transmembrane region" description="Helical" evidence="9">
    <location>
        <begin position="66"/>
        <end position="94"/>
    </location>
</feature>
<dbReference type="PROSITE" id="PS00211">
    <property type="entry name" value="ABC_TRANSPORTER_1"/>
    <property type="match status" value="1"/>
</dbReference>
<feature type="transmembrane region" description="Helical" evidence="9">
    <location>
        <begin position="838"/>
        <end position="859"/>
    </location>
</feature>
<evidence type="ECO:0000256" key="5">
    <source>
        <dbReference type="ARBA" id="ARBA00022840"/>
    </source>
</evidence>
<feature type="transmembrane region" description="Helical" evidence="9">
    <location>
        <begin position="21"/>
        <end position="46"/>
    </location>
</feature>
<feature type="transmembrane region" description="Helical" evidence="9">
    <location>
        <begin position="761"/>
        <end position="783"/>
    </location>
</feature>
<dbReference type="GO" id="GO:0016887">
    <property type="term" value="F:ATP hydrolysis activity"/>
    <property type="evidence" value="ECO:0007669"/>
    <property type="project" value="InterPro"/>
</dbReference>
<dbReference type="InterPro" id="IPR039421">
    <property type="entry name" value="Type_1_exporter"/>
</dbReference>
<dbReference type="PROSITE" id="PS50893">
    <property type="entry name" value="ABC_TRANSPORTER_2"/>
    <property type="match status" value="2"/>
</dbReference>
<feature type="transmembrane region" description="Helical" evidence="9">
    <location>
        <begin position="285"/>
        <end position="305"/>
    </location>
</feature>
<feature type="non-terminal residue" evidence="12">
    <location>
        <position position="1"/>
    </location>
</feature>
<dbReference type="SUPFAM" id="SSF90123">
    <property type="entry name" value="ABC transporter transmembrane region"/>
    <property type="match status" value="2"/>
</dbReference>
<evidence type="ECO:0000313" key="12">
    <source>
        <dbReference type="EMBL" id="RFU34537.1"/>
    </source>
</evidence>
<keyword evidence="2" id="KW-0813">Transport</keyword>
<evidence type="ECO:0000259" key="11">
    <source>
        <dbReference type="PROSITE" id="PS50929"/>
    </source>
</evidence>
<dbReference type="STRING" id="5539.A0A3E2HMB4"/>
<feature type="domain" description="ABC transmembrane type-1" evidence="11">
    <location>
        <begin position="22"/>
        <end position="313"/>
    </location>
</feature>
<dbReference type="PANTHER" id="PTHR43394">
    <property type="entry name" value="ATP-DEPENDENT PERMEASE MDL1, MITOCHONDRIAL"/>
    <property type="match status" value="1"/>
</dbReference>
<keyword evidence="3 9" id="KW-0812">Transmembrane</keyword>
<name>A0A3E2HMB4_SCYLI</name>
<dbReference type="GO" id="GO:0090374">
    <property type="term" value="P:oligopeptide export from mitochondrion"/>
    <property type="evidence" value="ECO:0007669"/>
    <property type="project" value="TreeGrafter"/>
</dbReference>
<dbReference type="GO" id="GO:0005524">
    <property type="term" value="F:ATP binding"/>
    <property type="evidence" value="ECO:0007669"/>
    <property type="project" value="UniProtKB-KW"/>
</dbReference>
<evidence type="ECO:0000256" key="3">
    <source>
        <dbReference type="ARBA" id="ARBA00022692"/>
    </source>
</evidence>
<dbReference type="GO" id="GO:0015421">
    <property type="term" value="F:ABC-type oligopeptide transporter activity"/>
    <property type="evidence" value="ECO:0007669"/>
    <property type="project" value="TreeGrafter"/>
</dbReference>
<evidence type="ECO:0000256" key="7">
    <source>
        <dbReference type="ARBA" id="ARBA00023136"/>
    </source>
</evidence>
<proteinExistence type="predicted"/>
<dbReference type="PANTHER" id="PTHR43394:SF15">
    <property type="entry name" value="ALPHA-FACTOR-TRANSPORTING ATPASE"/>
    <property type="match status" value="1"/>
</dbReference>
<keyword evidence="7 9" id="KW-0472">Membrane</keyword>
<dbReference type="FunFam" id="3.40.50.300:FF:001471">
    <property type="entry name" value="P-loop containing nucleoside triphosphate hydrolase protein"/>
    <property type="match status" value="1"/>
</dbReference>
<dbReference type="CDD" id="cd18577">
    <property type="entry name" value="ABC_6TM_Pgp_ABCB1_D1_like"/>
    <property type="match status" value="1"/>
</dbReference>
<feature type="compositionally biased region" description="Polar residues" evidence="8">
    <location>
        <begin position="594"/>
        <end position="605"/>
    </location>
</feature>
<feature type="transmembrane region" description="Helical" evidence="9">
    <location>
        <begin position="719"/>
        <end position="741"/>
    </location>
</feature>
<dbReference type="FunFam" id="3.40.50.300:FF:000604">
    <property type="entry name" value="ABC transporter B family member 28"/>
    <property type="match status" value="1"/>
</dbReference>
<dbReference type="InterPro" id="IPR036640">
    <property type="entry name" value="ABC1_TM_sf"/>
</dbReference>
<dbReference type="PROSITE" id="PS50929">
    <property type="entry name" value="ABC_TM1F"/>
    <property type="match status" value="2"/>
</dbReference>
<dbReference type="InterPro" id="IPR017871">
    <property type="entry name" value="ABC_transporter-like_CS"/>
</dbReference>
<evidence type="ECO:0000313" key="13">
    <source>
        <dbReference type="Proteomes" id="UP000258309"/>
    </source>
</evidence>
<reference evidence="12 13" key="1">
    <citation type="submission" date="2018-05" db="EMBL/GenBank/DDBJ databases">
        <title>Draft genome sequence of Scytalidium lignicola DSM 105466, a ubiquitous saprotrophic fungus.</title>
        <authorList>
            <person name="Buettner E."/>
            <person name="Gebauer A.M."/>
            <person name="Hofrichter M."/>
            <person name="Liers C."/>
            <person name="Kellner H."/>
        </authorList>
    </citation>
    <scope>NUCLEOTIDE SEQUENCE [LARGE SCALE GENOMIC DNA]</scope>
    <source>
        <strain evidence="12 13">DSM 105466</strain>
    </source>
</reference>
<dbReference type="SMART" id="SM00382">
    <property type="entry name" value="AAA"/>
    <property type="match status" value="2"/>
</dbReference>
<evidence type="ECO:0000259" key="10">
    <source>
        <dbReference type="PROSITE" id="PS50893"/>
    </source>
</evidence>
<feature type="compositionally biased region" description="Low complexity" evidence="8">
    <location>
        <begin position="669"/>
        <end position="681"/>
    </location>
</feature>
<dbReference type="OrthoDB" id="6500128at2759"/>
<feature type="transmembrane region" description="Helical" evidence="9">
    <location>
        <begin position="173"/>
        <end position="190"/>
    </location>
</feature>
<organism evidence="12 13">
    <name type="scientific">Scytalidium lignicola</name>
    <name type="common">Hyphomycete</name>
    <dbReference type="NCBI Taxonomy" id="5539"/>
    <lineage>
        <taxon>Eukaryota</taxon>
        <taxon>Fungi</taxon>
        <taxon>Dikarya</taxon>
        <taxon>Ascomycota</taxon>
        <taxon>Pezizomycotina</taxon>
        <taxon>Leotiomycetes</taxon>
        <taxon>Leotiomycetes incertae sedis</taxon>
        <taxon>Scytalidium</taxon>
    </lineage>
</organism>
<evidence type="ECO:0000256" key="1">
    <source>
        <dbReference type="ARBA" id="ARBA00004141"/>
    </source>
</evidence>
<feature type="region of interest" description="Disordered" evidence="8">
    <location>
        <begin position="585"/>
        <end position="606"/>
    </location>
</feature>
<accession>A0A3E2HMB4</accession>
<protein>
    <submittedName>
        <fullName evidence="12">Uncharacterized protein</fullName>
    </submittedName>
</protein>
<keyword evidence="6 9" id="KW-1133">Transmembrane helix</keyword>
<dbReference type="EMBL" id="NCSJ02000019">
    <property type="protein sequence ID" value="RFU34537.1"/>
    <property type="molecule type" value="Genomic_DNA"/>
</dbReference>
<keyword evidence="4" id="KW-0547">Nucleotide-binding</keyword>
<dbReference type="Gene3D" id="3.40.50.300">
    <property type="entry name" value="P-loop containing nucleotide triphosphate hydrolases"/>
    <property type="match status" value="2"/>
</dbReference>
<dbReference type="GO" id="GO:0005743">
    <property type="term" value="C:mitochondrial inner membrane"/>
    <property type="evidence" value="ECO:0007669"/>
    <property type="project" value="TreeGrafter"/>
</dbReference>
<feature type="non-terminal residue" evidence="12">
    <location>
        <position position="1322"/>
    </location>
</feature>
<feature type="transmembrane region" description="Helical" evidence="9">
    <location>
        <begin position="147"/>
        <end position="167"/>
    </location>
</feature>
<gene>
    <name evidence="12" type="ORF">B7463_g1772</name>
</gene>
<evidence type="ECO:0000256" key="4">
    <source>
        <dbReference type="ARBA" id="ARBA00022741"/>
    </source>
</evidence>
<dbReference type="Pfam" id="PF00005">
    <property type="entry name" value="ABC_tran"/>
    <property type="match status" value="2"/>
</dbReference>
<dbReference type="CDD" id="cd18578">
    <property type="entry name" value="ABC_6TM_Pgp_ABCB1_D2_like"/>
    <property type="match status" value="1"/>
</dbReference>
<comment type="subcellular location">
    <subcellularLocation>
        <location evidence="1">Membrane</location>
        <topology evidence="1">Multi-pass membrane protein</topology>
    </subcellularLocation>
</comment>
<evidence type="ECO:0000256" key="6">
    <source>
        <dbReference type="ARBA" id="ARBA00022989"/>
    </source>
</evidence>
<dbReference type="InterPro" id="IPR027417">
    <property type="entry name" value="P-loop_NTPase"/>
</dbReference>
<dbReference type="InterPro" id="IPR003593">
    <property type="entry name" value="AAA+_ATPase"/>
</dbReference>
<comment type="caution">
    <text evidence="12">The sequence shown here is derived from an EMBL/GenBank/DDBJ whole genome shotgun (WGS) entry which is preliminary data.</text>
</comment>
<feature type="transmembrane region" description="Helical" evidence="9">
    <location>
        <begin position="977"/>
        <end position="1001"/>
    </location>
</feature>
<feature type="transmembrane region" description="Helical" evidence="9">
    <location>
        <begin position="249"/>
        <end position="273"/>
    </location>
</feature>
<feature type="domain" description="ABC transmembrane type-1" evidence="11">
    <location>
        <begin position="721"/>
        <end position="1006"/>
    </location>
</feature>
<evidence type="ECO:0000256" key="8">
    <source>
        <dbReference type="SAM" id="MobiDB-lite"/>
    </source>
</evidence>
<sequence>MEAILIRSLFEFTTRSHISSLAAAIIFTIIAGIVKPAGAIFFGKIFSSLTAFADGSSDAHDTLHNVSTWCIGLGVLGGTLWLFLGLFLSSWMVFGELQARSVREQMFIGMVHKEMEWYDLLDDGISSLMVRIQTQLRELQLAVSQPLGFLLYELVSSLAAIGVAFYFSWKLTFVIISTVPIAGVTLYFISRRLTPAIEAQKAELAKASKSATSAVSAIDTVKAFNGQRQEVWGYYTIIKRATTHYLTQAILSALQLGIMKFIVIVLFVQGFWYGLVLVTQGTNPGHILTAFYACLNAMQAIEVVLPQWLVLAKGMSAGHALKSLMNEVRHGNKISEDSSLRIPETCHGDIEINNVSFFYPSNRSQLILKNSTFFFPSGETTYVVGKSGSGKSTLANLIMRYYEPLGGEISIDGHPIKSLDLAWLRKNITLVQQQSIVFNESILQNITFGRLGATKSQIRKSCQVAELEETIDELPEGIDTMIGSKGKLMSGGQNQRICIARAQLRDAPILILDEATSALDKESKNKVVNEIRKWRQNKTTIIITHDLSQILDDEYVYIMEGGVVAQEGYKGNLRKKPSGLFATFSKSPSDRQLTDSGPHSSTVNTVEDIPLRPNRFSRLLKISDTTSQRSSSIGSRQQFSIGLPSDYNAVADAILVNSRIHPEDHNCQSNSKPPSRSSRNVSLDKITLRPDSKIQIDTKQLKESGQGVWPHLSWKDRSFLIGGFVAAIVVAAATPLFSFVFANLLNVFNLPENQGAEARKWALILLGIALTDGTASFCSRYCLERSGDAWINALRVEALRRILNQPRSWFDDENHSYSHLNECLDRNAEEMRNLVGRFAGNFFTAMWILGITLVWALIISWKLTLVTLACGPIIFVITRAFNWVSSKWEDRCNQVSDAASNIFTEAFFNIRVVQALSLEDYFKKKYNKATHDAYTIGLLRASYSGLLFGCTNMISFCVAALVFYYGTVIITSGERNIQQVFSVMNLLLFGISNSSAMLYLVPQINSSRATATSMIYLASLPLNASHEAYGTERLASSFPIQIKSLCFAYPSQPHALVLDNVSMKFEAGTCTAIVGPSGSGKSTIASILIGLYQLQPADRSFNTIPSLTFATSPIESINLVSLRSLMAIVPQNPVLFPTTIAANITYGLPEMSPHNNPRSIVAAAQEAGIHEFIETLPEGYGTLIGEGGQGLSGGQRQRIAIARALIRKPQLLILDEPTSALDIESAEAIRRMIRKYIASGRERGVAVVLITHDIDMMKVADRVVCLKSGKVVEDGSFEELRTRYGGVFATLLGEVEGMGHPGIDLGFGDKDDVETGGFKNRG</sequence>
<dbReference type="InterPro" id="IPR003439">
    <property type="entry name" value="ABC_transporter-like_ATP-bd"/>
</dbReference>
<dbReference type="OMA" id="TFWACLT"/>
<dbReference type="InterPro" id="IPR011527">
    <property type="entry name" value="ABC1_TM_dom"/>
</dbReference>
<feature type="domain" description="ABC transporter" evidence="10">
    <location>
        <begin position="350"/>
        <end position="586"/>
    </location>
</feature>
<feature type="transmembrane region" description="Helical" evidence="9">
    <location>
        <begin position="946"/>
        <end position="965"/>
    </location>
</feature>
<dbReference type="Gene3D" id="1.20.1560.10">
    <property type="entry name" value="ABC transporter type 1, transmembrane domain"/>
    <property type="match status" value="2"/>
</dbReference>
<dbReference type="SUPFAM" id="SSF52540">
    <property type="entry name" value="P-loop containing nucleoside triphosphate hydrolases"/>
    <property type="match status" value="2"/>
</dbReference>
<keyword evidence="13" id="KW-1185">Reference proteome</keyword>
<evidence type="ECO:0000256" key="9">
    <source>
        <dbReference type="SAM" id="Phobius"/>
    </source>
</evidence>
<evidence type="ECO:0000256" key="2">
    <source>
        <dbReference type="ARBA" id="ARBA00022448"/>
    </source>
</evidence>
<dbReference type="Proteomes" id="UP000258309">
    <property type="component" value="Unassembled WGS sequence"/>
</dbReference>
<feature type="region of interest" description="Disordered" evidence="8">
    <location>
        <begin position="663"/>
        <end position="683"/>
    </location>
</feature>